<dbReference type="Pfam" id="PF00620">
    <property type="entry name" value="RhoGAP"/>
    <property type="match status" value="1"/>
</dbReference>
<dbReference type="CDD" id="cd00170">
    <property type="entry name" value="SEC14"/>
    <property type="match status" value="1"/>
</dbReference>
<sequence length="400" mass="45610">MYKATALSSQSPEFKGIAGLNIIYEAGLDPESRPILVLCADNLPNPDIYDYDLILSFIMARLDEFVENDYVLVFFSSPARYRPGWFWLLKAYRSLDRKYKKNLKALYVVHLTRMYRIIFDLANRIVSPKFARKLNYVSSLSQLAAHIKLDSKFIPQRVVEYDRQLPVMNQASPLTGYSVSSTSLAFGRTLEELASIEGKDVHGYIPRIVLQITDHIRKHGMDKEGIFRKSPSSEELRSVKKAYNQGLEVDLCQYDIDVPAALLKVFIRELPEPLISLSFSDKMGPVPDASICSQNTLDKIKASLREYYDQKPAHFQLLGYLCKFLKEVSENSSRNRMNIHNLSVVFTPNIIRAEEVTSGNYVNVPDNQHSALENATVYLKQMSQGMSLVELLIAKNQDIF</sequence>
<dbReference type="InterPro" id="IPR001251">
    <property type="entry name" value="CRAL-TRIO_dom"/>
</dbReference>
<dbReference type="PROSITE" id="PS50191">
    <property type="entry name" value="CRAL_TRIO"/>
    <property type="match status" value="1"/>
</dbReference>
<reference evidence="3" key="1">
    <citation type="journal article" date="2016" name="Proc. Natl. Acad. Sci. U.S.A.">
        <title>Lipid metabolic changes in an early divergent fungus govern the establishment of a mutualistic symbiosis with endobacteria.</title>
        <authorList>
            <person name="Lastovetsky O.A."/>
            <person name="Gaspar M.L."/>
            <person name="Mondo S.J."/>
            <person name="LaButti K.M."/>
            <person name="Sandor L."/>
            <person name="Grigoriev I.V."/>
            <person name="Henry S.A."/>
            <person name="Pawlowska T.E."/>
        </authorList>
    </citation>
    <scope>NUCLEOTIDE SEQUENCE [LARGE SCALE GENOMIC DNA]</scope>
    <source>
        <strain evidence="3">ATCC 52814</strain>
    </source>
</reference>
<dbReference type="SMART" id="SM00516">
    <property type="entry name" value="SEC14"/>
    <property type="match status" value="1"/>
</dbReference>
<dbReference type="PANTHER" id="PTHR45808">
    <property type="entry name" value="RHO GTPASE-ACTIVATING PROTEIN 68F"/>
    <property type="match status" value="1"/>
</dbReference>
<dbReference type="Proteomes" id="UP000242414">
    <property type="component" value="Unassembled WGS sequence"/>
</dbReference>
<dbReference type="GO" id="GO:0005096">
    <property type="term" value="F:GTPase activator activity"/>
    <property type="evidence" value="ECO:0007669"/>
    <property type="project" value="TreeGrafter"/>
</dbReference>
<evidence type="ECO:0000259" key="2">
    <source>
        <dbReference type="PROSITE" id="PS50238"/>
    </source>
</evidence>
<dbReference type="InterPro" id="IPR000198">
    <property type="entry name" value="RhoGAP_dom"/>
</dbReference>
<dbReference type="Pfam" id="PF13716">
    <property type="entry name" value="CRAL_TRIO_2"/>
    <property type="match status" value="1"/>
</dbReference>
<gene>
    <name evidence="3" type="ORF">BCV72DRAFT_231166</name>
</gene>
<dbReference type="AlphaFoldDB" id="A0A1X0QY63"/>
<dbReference type="EMBL" id="KV921964">
    <property type="protein sequence ID" value="ORE04702.1"/>
    <property type="molecule type" value="Genomic_DNA"/>
</dbReference>
<name>A0A1X0QY63_RHIZD</name>
<evidence type="ECO:0000259" key="1">
    <source>
        <dbReference type="PROSITE" id="PS50191"/>
    </source>
</evidence>
<dbReference type="GO" id="GO:0005737">
    <property type="term" value="C:cytoplasm"/>
    <property type="evidence" value="ECO:0007669"/>
    <property type="project" value="TreeGrafter"/>
</dbReference>
<dbReference type="Gene3D" id="1.10.555.10">
    <property type="entry name" value="Rho GTPase activation protein"/>
    <property type="match status" value="1"/>
</dbReference>
<dbReference type="CDD" id="cd00159">
    <property type="entry name" value="RhoGAP"/>
    <property type="match status" value="1"/>
</dbReference>
<dbReference type="SMART" id="SM00324">
    <property type="entry name" value="RhoGAP"/>
    <property type="match status" value="1"/>
</dbReference>
<dbReference type="OrthoDB" id="19923at2759"/>
<feature type="domain" description="Rho-GAP" evidence="2">
    <location>
        <begin position="188"/>
        <end position="400"/>
    </location>
</feature>
<organism evidence="3">
    <name type="scientific">Rhizopus microsporus var. microsporus</name>
    <dbReference type="NCBI Taxonomy" id="86635"/>
    <lineage>
        <taxon>Eukaryota</taxon>
        <taxon>Fungi</taxon>
        <taxon>Fungi incertae sedis</taxon>
        <taxon>Mucoromycota</taxon>
        <taxon>Mucoromycotina</taxon>
        <taxon>Mucoromycetes</taxon>
        <taxon>Mucorales</taxon>
        <taxon>Mucorineae</taxon>
        <taxon>Rhizopodaceae</taxon>
        <taxon>Rhizopus</taxon>
    </lineage>
</organism>
<dbReference type="InterPro" id="IPR036865">
    <property type="entry name" value="CRAL-TRIO_dom_sf"/>
</dbReference>
<dbReference type="GO" id="GO:0007264">
    <property type="term" value="P:small GTPase-mediated signal transduction"/>
    <property type="evidence" value="ECO:0007669"/>
    <property type="project" value="TreeGrafter"/>
</dbReference>
<proteinExistence type="predicted"/>
<dbReference type="PANTHER" id="PTHR45808:SF2">
    <property type="entry name" value="RHO GTPASE-ACTIVATING PROTEIN 68F"/>
    <property type="match status" value="1"/>
</dbReference>
<dbReference type="Gene3D" id="3.40.525.10">
    <property type="entry name" value="CRAL-TRIO lipid binding domain"/>
    <property type="match status" value="1"/>
</dbReference>
<protein>
    <submittedName>
        <fullName evidence="3">Rho GTPase activation protein</fullName>
    </submittedName>
</protein>
<feature type="domain" description="CRAL-TRIO" evidence="1">
    <location>
        <begin position="10"/>
        <end position="158"/>
    </location>
</feature>
<dbReference type="VEuPathDB" id="FungiDB:BCV72DRAFT_231166"/>
<dbReference type="PROSITE" id="PS50238">
    <property type="entry name" value="RHOGAP"/>
    <property type="match status" value="1"/>
</dbReference>
<dbReference type="SUPFAM" id="SSF48350">
    <property type="entry name" value="GTPase activation domain, GAP"/>
    <property type="match status" value="1"/>
</dbReference>
<evidence type="ECO:0000313" key="3">
    <source>
        <dbReference type="EMBL" id="ORE04702.1"/>
    </source>
</evidence>
<accession>A0A1X0QY63</accession>
<dbReference type="InterPro" id="IPR008936">
    <property type="entry name" value="Rho_GTPase_activation_prot"/>
</dbReference>
<dbReference type="SUPFAM" id="SSF52087">
    <property type="entry name" value="CRAL/TRIO domain"/>
    <property type="match status" value="1"/>
</dbReference>